<evidence type="ECO:0000259" key="6">
    <source>
        <dbReference type="Pfam" id="PF13087"/>
    </source>
</evidence>
<keyword evidence="1" id="KW-0547">Nucleotide-binding</keyword>
<evidence type="ECO:0000313" key="8">
    <source>
        <dbReference type="Proteomes" id="UP000287166"/>
    </source>
</evidence>
<keyword evidence="8" id="KW-1185">Reference proteome</keyword>
<evidence type="ECO:0000256" key="3">
    <source>
        <dbReference type="ARBA" id="ARBA00022806"/>
    </source>
</evidence>
<feature type="region of interest" description="Disordered" evidence="5">
    <location>
        <begin position="76"/>
        <end position="96"/>
    </location>
</feature>
<dbReference type="InterPro" id="IPR050534">
    <property type="entry name" value="Coronavir_polyprotein_1ab"/>
</dbReference>
<evidence type="ECO:0000313" key="7">
    <source>
        <dbReference type="EMBL" id="GBE88386.1"/>
    </source>
</evidence>
<dbReference type="InterPro" id="IPR041679">
    <property type="entry name" value="DNA2/NAM7-like_C"/>
</dbReference>
<dbReference type="CDD" id="cd18808">
    <property type="entry name" value="SF1_C_Upf1"/>
    <property type="match status" value="1"/>
</dbReference>
<dbReference type="Proteomes" id="UP000287166">
    <property type="component" value="Unassembled WGS sequence"/>
</dbReference>
<name>A0A401H1R6_9APHY</name>
<reference evidence="7 8" key="1">
    <citation type="journal article" date="2018" name="Sci. Rep.">
        <title>Genome sequence of the cauliflower mushroom Sparassis crispa (Hanabiratake) and its association with beneficial usage.</title>
        <authorList>
            <person name="Kiyama R."/>
            <person name="Furutani Y."/>
            <person name="Kawaguchi K."/>
            <person name="Nakanishi T."/>
        </authorList>
    </citation>
    <scope>NUCLEOTIDE SEQUENCE [LARGE SCALE GENOMIC DNA]</scope>
</reference>
<evidence type="ECO:0000256" key="1">
    <source>
        <dbReference type="ARBA" id="ARBA00022741"/>
    </source>
</evidence>
<dbReference type="Gene3D" id="3.30.420.10">
    <property type="entry name" value="Ribonuclease H-like superfamily/Ribonuclease H"/>
    <property type="match status" value="1"/>
</dbReference>
<organism evidence="7 8">
    <name type="scientific">Sparassis crispa</name>
    <dbReference type="NCBI Taxonomy" id="139825"/>
    <lineage>
        <taxon>Eukaryota</taxon>
        <taxon>Fungi</taxon>
        <taxon>Dikarya</taxon>
        <taxon>Basidiomycota</taxon>
        <taxon>Agaricomycotina</taxon>
        <taxon>Agaricomycetes</taxon>
        <taxon>Polyporales</taxon>
        <taxon>Sparassidaceae</taxon>
        <taxon>Sparassis</taxon>
    </lineage>
</organism>
<dbReference type="EMBL" id="BFAD01000013">
    <property type="protein sequence ID" value="GBE88386.1"/>
    <property type="molecule type" value="Genomic_DNA"/>
</dbReference>
<sequence length="787" mass="86772">MVDQAFTLDQKLFIKPHPPVDVAALNEAEVTDVVVNAFLLTAAGGVIGVAAAYGAKGVLVSIAFATASRVLHVRFSKNRQKSKSRGKSTTNGHQAPLRGREVLRRKILCHSDYCKVAFDMHRLATALFQDYGLKVTQAIDLQSVLPKKTGRQSIDTLLRVLGGETTLRKHEVLKAFIGAGYDSGDAPNVSLRAWASRQAASIGSLAKNLLQVPGINTLDFDEQILTLLSKFMRDADRLYALKPTKVKNDVKAEFSQKSGALNVECTRFKTHIRTSTNQTLVVKMSSKGVSLAPSNGRAVSVNGKSATIAVNSAVAATAKIQSIYTIGREDPTPAEEERTRATLSILQGTSSLFQLPLVTKMFFPRSKTVKRAKQTIPVITLDKRELNRSQAEAVVRINSTHDQDMICLVHGPPGTGKTTVIAACATNPPTDRCAGIWLVAQSNVAVKNIAEKLADVGFLDFKLLVSWDFHFDWHEHLYKQIEHNVIRSDDFADNVVGTSRLLLDSKVILCTLSMFSHPRLMTAGFTRLVPVETVIIDEASQIELGGYMPLLSKFGSGIKKLVFIGDNKQLAPYGQDDLGDLPSIFEMEHLRKDAVFLDTQYRMPGAIGSFISNRVYGGRLKTSHGITSHGACRLVDVHDGQEQQDGYSWVNKREAEAAVHVAKRLHAQGKAFRIITPYDPQRNLLERLLKQSQIPWENRCFNVDSFQGNEEENIIISVVRTAKVGFLSNDRRTNVMLSRCKQSMIICTSRAFVRGVAAGSLVGQLGAEWDARKQQWLSWHDVVAGRF</sequence>
<dbReference type="OrthoDB" id="6513042at2759"/>
<proteinExistence type="predicted"/>
<dbReference type="Gene3D" id="3.40.50.300">
    <property type="entry name" value="P-loop containing nucleotide triphosphate hydrolases"/>
    <property type="match status" value="2"/>
</dbReference>
<dbReference type="GO" id="GO:0005524">
    <property type="term" value="F:ATP binding"/>
    <property type="evidence" value="ECO:0007669"/>
    <property type="project" value="UniProtKB-KW"/>
</dbReference>
<evidence type="ECO:0000256" key="4">
    <source>
        <dbReference type="ARBA" id="ARBA00022840"/>
    </source>
</evidence>
<dbReference type="Pfam" id="PF13604">
    <property type="entry name" value="AAA_30"/>
    <property type="match status" value="1"/>
</dbReference>
<accession>A0A401H1R6</accession>
<dbReference type="GO" id="GO:0016787">
    <property type="term" value="F:hydrolase activity"/>
    <property type="evidence" value="ECO:0007669"/>
    <property type="project" value="UniProtKB-KW"/>
</dbReference>
<dbReference type="GO" id="GO:0003676">
    <property type="term" value="F:nucleic acid binding"/>
    <property type="evidence" value="ECO:0007669"/>
    <property type="project" value="InterPro"/>
</dbReference>
<dbReference type="InterPro" id="IPR047187">
    <property type="entry name" value="SF1_C_Upf1"/>
</dbReference>
<dbReference type="PANTHER" id="PTHR43788:SF8">
    <property type="entry name" value="DNA-BINDING PROTEIN SMUBP-2"/>
    <property type="match status" value="1"/>
</dbReference>
<protein>
    <recommendedName>
        <fullName evidence="6">DNA2/NAM7 helicase-like C-terminal domain-containing protein</fullName>
    </recommendedName>
</protein>
<evidence type="ECO:0000256" key="5">
    <source>
        <dbReference type="SAM" id="MobiDB-lite"/>
    </source>
</evidence>
<dbReference type="PANTHER" id="PTHR43788">
    <property type="entry name" value="DNA2/NAM7 HELICASE FAMILY MEMBER"/>
    <property type="match status" value="1"/>
</dbReference>
<evidence type="ECO:0000256" key="2">
    <source>
        <dbReference type="ARBA" id="ARBA00022801"/>
    </source>
</evidence>
<dbReference type="SUPFAM" id="SSF52540">
    <property type="entry name" value="P-loop containing nucleoside triphosphate hydrolases"/>
    <property type="match status" value="1"/>
</dbReference>
<comment type="caution">
    <text evidence="7">The sequence shown here is derived from an EMBL/GenBank/DDBJ whole genome shotgun (WGS) entry which is preliminary data.</text>
</comment>
<keyword evidence="2" id="KW-0378">Hydrolase</keyword>
<feature type="compositionally biased region" description="Basic residues" evidence="5">
    <location>
        <begin position="76"/>
        <end position="86"/>
    </location>
</feature>
<feature type="domain" description="DNA2/NAM7 helicase-like C-terminal" evidence="6">
    <location>
        <begin position="589"/>
        <end position="749"/>
    </location>
</feature>
<keyword evidence="4" id="KW-0067">ATP-binding</keyword>
<dbReference type="InParanoid" id="A0A401H1R6"/>
<dbReference type="InterPro" id="IPR036397">
    <property type="entry name" value="RNaseH_sf"/>
</dbReference>
<gene>
    <name evidence="7" type="ORF">SCP_1302010</name>
</gene>
<dbReference type="Pfam" id="PF13087">
    <property type="entry name" value="AAA_12"/>
    <property type="match status" value="1"/>
</dbReference>
<keyword evidence="3" id="KW-0347">Helicase</keyword>
<dbReference type="InterPro" id="IPR027417">
    <property type="entry name" value="P-loop_NTPase"/>
</dbReference>
<dbReference type="RefSeq" id="XP_027619299.1">
    <property type="nucleotide sequence ID" value="XM_027763498.1"/>
</dbReference>
<dbReference type="GO" id="GO:0043139">
    <property type="term" value="F:5'-3' DNA helicase activity"/>
    <property type="evidence" value="ECO:0007669"/>
    <property type="project" value="TreeGrafter"/>
</dbReference>
<dbReference type="GeneID" id="38785303"/>
<dbReference type="AlphaFoldDB" id="A0A401H1R6"/>